<proteinExistence type="predicted"/>
<name>A0A7D9CX76_DEKBR</name>
<dbReference type="InterPro" id="IPR015943">
    <property type="entry name" value="WD40/YVTN_repeat-like_dom_sf"/>
</dbReference>
<dbReference type="InterPro" id="IPR036322">
    <property type="entry name" value="WD40_repeat_dom_sf"/>
</dbReference>
<keyword evidence="2" id="KW-0507">mRNA processing</keyword>
<reference evidence="7 8" key="1">
    <citation type="submission" date="2019-07" db="EMBL/GenBank/DDBJ databases">
        <authorList>
            <person name="Friedrich A."/>
            <person name="Schacherer J."/>
        </authorList>
    </citation>
    <scope>NUCLEOTIDE SEQUENCE [LARGE SCALE GENOMIC DNA]</scope>
</reference>
<organism evidence="7 8">
    <name type="scientific">Dekkera bruxellensis</name>
    <name type="common">Brettanomyces custersii</name>
    <dbReference type="NCBI Taxonomy" id="5007"/>
    <lineage>
        <taxon>Eukaryota</taxon>
        <taxon>Fungi</taxon>
        <taxon>Dikarya</taxon>
        <taxon>Ascomycota</taxon>
        <taxon>Saccharomycotina</taxon>
        <taxon>Pichiomycetes</taxon>
        <taxon>Pichiales</taxon>
        <taxon>Pichiaceae</taxon>
        <taxon>Brettanomyces</taxon>
    </lineage>
</organism>
<dbReference type="PANTHER" id="PTHR44006:SF1">
    <property type="entry name" value="U5 SMALL NUCLEAR RIBONUCLEOPROTEIN 40 KDA PROTEIN"/>
    <property type="match status" value="1"/>
</dbReference>
<evidence type="ECO:0000313" key="9">
    <source>
        <dbReference type="Proteomes" id="UP000568158"/>
    </source>
</evidence>
<keyword evidence="3" id="KW-0677">Repeat</keyword>
<evidence type="ECO:0000256" key="3">
    <source>
        <dbReference type="ARBA" id="ARBA00022737"/>
    </source>
</evidence>
<evidence type="ECO:0000313" key="7">
    <source>
        <dbReference type="EMBL" id="VUG18018.1"/>
    </source>
</evidence>
<dbReference type="PROSITE" id="PS50082">
    <property type="entry name" value="WD_REPEATS_2"/>
    <property type="match status" value="2"/>
</dbReference>
<dbReference type="InterPro" id="IPR019775">
    <property type="entry name" value="WD40_repeat_CS"/>
</dbReference>
<dbReference type="Pfam" id="PF00400">
    <property type="entry name" value="WD40"/>
    <property type="match status" value="3"/>
</dbReference>
<evidence type="ECO:0000256" key="4">
    <source>
        <dbReference type="ARBA" id="ARBA00023187"/>
    </source>
</evidence>
<keyword evidence="1 5" id="KW-0853">WD repeat</keyword>
<sequence length="342" mass="37814">MSLVTRKSAPERVIDGTSYNALRLTTKGPDPIYTVKFNHDGKLIASAGKARRIVLWNTDSLADEKFAADTQMVPISYDFSSAISKSAITWLAWSQLDDPLMFLSSADSTASLFDINKGTKIKTFHHNGSVNQLDISKRDALITCSDDATVKIWDIRSKFPVSIIKSGYPVLTCCIDPNEVALYFAGIDPAISCYDPRDTSKPLWRESNQSSNITSLSLSPGTADYLISKSVDGSIKYFDSRTVFNKGNSSSSHRRRAKPYVFDGSQANEDDWLTHSKLVKNTNGNLKVVSSSSDGYIYIWDFASRKLLSRLGGHIGSSYDVDCFESRLISCSIDGSLILRDF</sequence>
<dbReference type="Proteomes" id="UP000568158">
    <property type="component" value="Unassembled WGS sequence"/>
</dbReference>
<dbReference type="SUPFAM" id="SSF50978">
    <property type="entry name" value="WD40 repeat-like"/>
    <property type="match status" value="1"/>
</dbReference>
<evidence type="ECO:0000256" key="2">
    <source>
        <dbReference type="ARBA" id="ARBA00022664"/>
    </source>
</evidence>
<evidence type="ECO:0000256" key="1">
    <source>
        <dbReference type="ARBA" id="ARBA00022574"/>
    </source>
</evidence>
<dbReference type="EMBL" id="JABCYN010000012">
    <property type="protein sequence ID" value="KAF6014719.1"/>
    <property type="molecule type" value="Genomic_DNA"/>
</dbReference>
<keyword evidence="4" id="KW-0508">mRNA splicing</keyword>
<dbReference type="Proteomes" id="UP000478008">
    <property type="component" value="Unassembled WGS sequence"/>
</dbReference>
<dbReference type="GO" id="GO:0008380">
    <property type="term" value="P:RNA splicing"/>
    <property type="evidence" value="ECO:0007669"/>
    <property type="project" value="UniProtKB-KW"/>
</dbReference>
<dbReference type="EMBL" id="CABFWN010000003">
    <property type="protein sequence ID" value="VUG18018.1"/>
    <property type="molecule type" value="Genomic_DNA"/>
</dbReference>
<dbReference type="SMART" id="SM00320">
    <property type="entry name" value="WD40"/>
    <property type="match status" value="7"/>
</dbReference>
<dbReference type="Gene3D" id="2.130.10.10">
    <property type="entry name" value="YVTN repeat-like/Quinoprotein amine dehydrogenase"/>
    <property type="match status" value="2"/>
</dbReference>
<dbReference type="PRINTS" id="PR00320">
    <property type="entry name" value="GPROTEINBRPT"/>
</dbReference>
<gene>
    <name evidence="7" type="ORF">DEBR0S3_00364G</name>
    <name evidence="6" type="ORF">HII12_001135</name>
</gene>
<dbReference type="GO" id="GO:0071013">
    <property type="term" value="C:catalytic step 2 spliceosome"/>
    <property type="evidence" value="ECO:0007669"/>
    <property type="project" value="TreeGrafter"/>
</dbReference>
<dbReference type="AlphaFoldDB" id="A0A7D9CX76"/>
<protein>
    <submittedName>
        <fullName evidence="7">DEBR0S3_00364g1_1</fullName>
    </submittedName>
</protein>
<dbReference type="GO" id="GO:0006397">
    <property type="term" value="P:mRNA processing"/>
    <property type="evidence" value="ECO:0007669"/>
    <property type="project" value="UniProtKB-KW"/>
</dbReference>
<evidence type="ECO:0000313" key="6">
    <source>
        <dbReference type="EMBL" id="KAF6014719.1"/>
    </source>
</evidence>
<accession>A0A7D9CX76</accession>
<dbReference type="InterPro" id="IPR052234">
    <property type="entry name" value="U5_snRNP_Component"/>
</dbReference>
<evidence type="ECO:0000256" key="5">
    <source>
        <dbReference type="PROSITE-ProRule" id="PRU00221"/>
    </source>
</evidence>
<dbReference type="InterPro" id="IPR020472">
    <property type="entry name" value="WD40_PAC1"/>
</dbReference>
<evidence type="ECO:0000313" key="8">
    <source>
        <dbReference type="Proteomes" id="UP000478008"/>
    </source>
</evidence>
<dbReference type="PANTHER" id="PTHR44006">
    <property type="entry name" value="U5 SMALL NUCLEAR RIBONUCLEOPROTEIN 40 KDA PROTEIN"/>
    <property type="match status" value="1"/>
</dbReference>
<keyword evidence="8" id="KW-1185">Reference proteome</keyword>
<feature type="repeat" description="WD" evidence="5">
    <location>
        <begin position="288"/>
        <end position="310"/>
    </location>
</feature>
<dbReference type="GO" id="GO:0003723">
    <property type="term" value="F:RNA binding"/>
    <property type="evidence" value="ECO:0007669"/>
    <property type="project" value="TreeGrafter"/>
</dbReference>
<dbReference type="PROSITE" id="PS50294">
    <property type="entry name" value="WD_REPEATS_REGION"/>
    <property type="match status" value="1"/>
</dbReference>
<feature type="repeat" description="WD" evidence="5">
    <location>
        <begin position="123"/>
        <end position="157"/>
    </location>
</feature>
<reference evidence="6 9" key="2">
    <citation type="journal article" date="2020" name="Appl. Microbiol. Biotechnol.">
        <title>Targeted gene deletion in Brettanomyces bruxellensis with an expression-free CRISPR-Cas9 system.</title>
        <authorList>
            <person name="Varela C."/>
            <person name="Bartel C."/>
            <person name="Onetto C."/>
            <person name="Borneman A."/>
        </authorList>
    </citation>
    <scope>NUCLEOTIDE SEQUENCE [LARGE SCALE GENOMIC DNA]</scope>
    <source>
        <strain evidence="6 9">AWRI1613</strain>
    </source>
</reference>
<dbReference type="PROSITE" id="PS00678">
    <property type="entry name" value="WD_REPEATS_1"/>
    <property type="match status" value="1"/>
</dbReference>
<dbReference type="InterPro" id="IPR001680">
    <property type="entry name" value="WD40_rpt"/>
</dbReference>